<dbReference type="PANTHER" id="PTHR34135:SF2">
    <property type="entry name" value="LYSOZYME"/>
    <property type="match status" value="1"/>
</dbReference>
<reference evidence="4 5" key="1">
    <citation type="submission" date="2021-08" db="EMBL/GenBank/DDBJ databases">
        <title>Culture and genomic analysis of Symbiopectobacterium purcellii sp. nov. gen. nov., isolated from the leafhopper Empoasca decipiens.</title>
        <authorList>
            <person name="Nadal-Jimenez P."/>
            <person name="Siozios S."/>
            <person name="Halliday N."/>
            <person name="Camara M."/>
            <person name="Hurst G.D.D."/>
        </authorList>
    </citation>
    <scope>NUCLEOTIDE SEQUENCE [LARGE SCALE GENOMIC DNA]</scope>
    <source>
        <strain evidence="4 5">SyEd1</strain>
    </source>
</reference>
<dbReference type="InterPro" id="IPR018077">
    <property type="entry name" value="Glyco_hydro_fam25_subgr"/>
</dbReference>
<evidence type="ECO:0000313" key="5">
    <source>
        <dbReference type="Proteomes" id="UP000825886"/>
    </source>
</evidence>
<organism evidence="4 5">
    <name type="scientific">Symbiopectobacterium purcellii</name>
    <dbReference type="NCBI Taxonomy" id="2871826"/>
    <lineage>
        <taxon>Bacteria</taxon>
        <taxon>Pseudomonadati</taxon>
        <taxon>Pseudomonadota</taxon>
        <taxon>Gammaproteobacteria</taxon>
        <taxon>Enterobacterales</taxon>
        <taxon>Enterobacteriaceae</taxon>
    </lineage>
</organism>
<sequence>MNNNVIAISRFQGTIEWDKVKEDGVSMAFSRLGEGETYIDPTFSENFRKSRVAGIPSGAWHIFRAKSSTPEAQARTIVNTLKEAGFTNKDAFAFEVNNKVGSNKTATKNEMANNLYHLIQHIIDSDLPICTNNLYIKTNIDTWKNSVAWELHDDFFRKIKIWPEHWRTQPDSPDTLYPWGKGNWSFWEYSSHGTVNGINGNVLISKINPLL</sequence>
<comment type="similarity">
    <text evidence="1">Belongs to the glycosyl hydrolase 25 family.</text>
</comment>
<keyword evidence="5" id="KW-1185">Reference proteome</keyword>
<evidence type="ECO:0000313" key="4">
    <source>
        <dbReference type="EMBL" id="QZN94610.1"/>
    </source>
</evidence>
<accession>A0ABX9ANP3</accession>
<dbReference type="Pfam" id="PF01183">
    <property type="entry name" value="Glyco_hydro_25"/>
    <property type="match status" value="1"/>
</dbReference>
<dbReference type="InterPro" id="IPR002053">
    <property type="entry name" value="Glyco_hydro_25"/>
</dbReference>
<gene>
    <name evidence="4" type="ORF">K6K13_15090</name>
</gene>
<dbReference type="SMART" id="SM00641">
    <property type="entry name" value="Glyco_25"/>
    <property type="match status" value="1"/>
</dbReference>
<name>A0ABX9ANP3_9ENTR</name>
<dbReference type="Proteomes" id="UP000825886">
    <property type="component" value="Chromosome"/>
</dbReference>
<dbReference type="SUPFAM" id="SSF51445">
    <property type="entry name" value="(Trans)glycosidases"/>
    <property type="match status" value="1"/>
</dbReference>
<dbReference type="CDD" id="cd00599">
    <property type="entry name" value="GH25_muramidase"/>
    <property type="match status" value="1"/>
</dbReference>
<protein>
    <submittedName>
        <fullName evidence="4">Glycoside hydrolase family 25 protein</fullName>
    </submittedName>
</protein>
<evidence type="ECO:0000256" key="3">
    <source>
        <dbReference type="ARBA" id="ARBA00023295"/>
    </source>
</evidence>
<evidence type="ECO:0000256" key="2">
    <source>
        <dbReference type="ARBA" id="ARBA00022801"/>
    </source>
</evidence>
<dbReference type="EMBL" id="CP081864">
    <property type="protein sequence ID" value="QZN94610.1"/>
    <property type="molecule type" value="Genomic_DNA"/>
</dbReference>
<dbReference type="PANTHER" id="PTHR34135">
    <property type="entry name" value="LYSOZYME"/>
    <property type="match status" value="1"/>
</dbReference>
<proteinExistence type="inferred from homology"/>
<evidence type="ECO:0000256" key="1">
    <source>
        <dbReference type="ARBA" id="ARBA00010646"/>
    </source>
</evidence>
<dbReference type="PROSITE" id="PS51904">
    <property type="entry name" value="GLYCOSYL_HYDROL_F25_2"/>
    <property type="match status" value="1"/>
</dbReference>
<keyword evidence="2 4" id="KW-0378">Hydrolase</keyword>
<dbReference type="RefSeq" id="WP_222157731.1">
    <property type="nucleotide sequence ID" value="NZ_CP081864.1"/>
</dbReference>
<dbReference type="GO" id="GO:0016787">
    <property type="term" value="F:hydrolase activity"/>
    <property type="evidence" value="ECO:0007669"/>
    <property type="project" value="UniProtKB-KW"/>
</dbReference>
<dbReference type="InterPro" id="IPR017853">
    <property type="entry name" value="GH"/>
</dbReference>
<dbReference type="Gene3D" id="3.20.20.80">
    <property type="entry name" value="Glycosidases"/>
    <property type="match status" value="1"/>
</dbReference>
<keyword evidence="3" id="KW-0326">Glycosidase</keyword>